<name>A0A9X3YFW2_9GAMM</name>
<protein>
    <submittedName>
        <fullName evidence="2">Conjugal transfer protein TraD</fullName>
    </submittedName>
</protein>
<dbReference type="EMBL" id="JAOVZO020000001">
    <property type="protein sequence ID" value="MDC8010954.1"/>
    <property type="molecule type" value="Genomic_DNA"/>
</dbReference>
<dbReference type="InterPro" id="IPR009444">
    <property type="entry name" value="Conjugal_tfr_TraD_a-type"/>
</dbReference>
<dbReference type="Proteomes" id="UP001139971">
    <property type="component" value="Unassembled WGS sequence"/>
</dbReference>
<evidence type="ECO:0000256" key="1">
    <source>
        <dbReference type="SAM" id="MobiDB-lite"/>
    </source>
</evidence>
<reference evidence="2" key="1">
    <citation type="submission" date="2023-02" db="EMBL/GenBank/DDBJ databases">
        <title>Tahibacter soli sp. nov. isolated from soil.</title>
        <authorList>
            <person name="Baek J.H."/>
            <person name="Lee J.K."/>
            <person name="Choi D.G."/>
            <person name="Jeon C.O."/>
        </authorList>
    </citation>
    <scope>NUCLEOTIDE SEQUENCE</scope>
    <source>
        <strain evidence="2">BL</strain>
    </source>
</reference>
<keyword evidence="3" id="KW-1185">Reference proteome</keyword>
<evidence type="ECO:0000313" key="2">
    <source>
        <dbReference type="EMBL" id="MDC8010954.1"/>
    </source>
</evidence>
<sequence length="113" mass="12748">MTRRTLEERIASAARDLGQLEARRLFKDLTRGARAKTKARRLELRRRFELGGAVVAAGCGDWLVPEIVGLLLDGVERIGDSPTQRLGMKQRGELHLSRRTSQRQKRIQPTGES</sequence>
<evidence type="ECO:0000313" key="3">
    <source>
        <dbReference type="Proteomes" id="UP001139971"/>
    </source>
</evidence>
<accession>A0A9X3YFW2</accession>
<proteinExistence type="predicted"/>
<dbReference type="AlphaFoldDB" id="A0A9X3YFW2"/>
<feature type="region of interest" description="Disordered" evidence="1">
    <location>
        <begin position="81"/>
        <end position="113"/>
    </location>
</feature>
<dbReference type="Pfam" id="PF06412">
    <property type="entry name" value="TraD"/>
    <property type="match status" value="1"/>
</dbReference>
<comment type="caution">
    <text evidence="2">The sequence shown here is derived from an EMBL/GenBank/DDBJ whole genome shotgun (WGS) entry which is preliminary data.</text>
</comment>
<gene>
    <name evidence="2" type="primary">traD</name>
    <name evidence="2" type="ORF">OD750_000170</name>
</gene>
<dbReference type="RefSeq" id="WP_263544842.1">
    <property type="nucleotide sequence ID" value="NZ_JAOVZO020000001.1"/>
</dbReference>
<feature type="compositionally biased region" description="Basic residues" evidence="1">
    <location>
        <begin position="97"/>
        <end position="106"/>
    </location>
</feature>
<organism evidence="2 3">
    <name type="scientific">Tahibacter soli</name>
    <dbReference type="NCBI Taxonomy" id="2983605"/>
    <lineage>
        <taxon>Bacteria</taxon>
        <taxon>Pseudomonadati</taxon>
        <taxon>Pseudomonadota</taxon>
        <taxon>Gammaproteobacteria</taxon>
        <taxon>Lysobacterales</taxon>
        <taxon>Rhodanobacteraceae</taxon>
        <taxon>Tahibacter</taxon>
    </lineage>
</organism>